<gene>
    <name evidence="2" type="ORF">COY51_04445</name>
</gene>
<name>A0A2H9PAX6_9BACT</name>
<accession>A0A2H9PAX6</accession>
<organism evidence="2 3">
    <name type="scientific">Candidatus Desantisbacteria bacterium CG_4_10_14_0_8_um_filter_39_17</name>
    <dbReference type="NCBI Taxonomy" id="1974542"/>
    <lineage>
        <taxon>Bacteria</taxon>
        <taxon>Candidatus Desantisiibacteriota</taxon>
    </lineage>
</organism>
<proteinExistence type="predicted"/>
<dbReference type="InterPro" id="IPR055729">
    <property type="entry name" value="DUF7305"/>
</dbReference>
<comment type="caution">
    <text evidence="2">The sequence shown here is derived from an EMBL/GenBank/DDBJ whole genome shotgun (WGS) entry which is preliminary data.</text>
</comment>
<evidence type="ECO:0000313" key="3">
    <source>
        <dbReference type="Proteomes" id="UP000234145"/>
    </source>
</evidence>
<feature type="non-terminal residue" evidence="2">
    <location>
        <position position="1"/>
    </location>
</feature>
<dbReference type="EMBL" id="PFMS01000072">
    <property type="protein sequence ID" value="PIZ15755.1"/>
    <property type="molecule type" value="Genomic_DNA"/>
</dbReference>
<sequence>RAIKVRVEMAEAIDPNWFVAFGSNKTVASTFGGNLVVDSYNDTFSGLSGGDIGSNAGITIGGNAKVNGDAYVGPGNTITGNVVAPNTVTVMNTYVSLPPIPTSETSKATQPLTNSSGPTILNTGTYYFTYVDLTSVNISVLGTVTIYVAGDFKMSGSITFNADAFSTGDATKCSIFIAGSSVSLTGTGGGGAKIMASLYAPDATAKISGNAELYGNIVANKIEAKGSAEIHFDEDLRNTSKPVWWQSTATLVHVITSWQRF</sequence>
<dbReference type="AlphaFoldDB" id="A0A2H9PAX6"/>
<evidence type="ECO:0000313" key="2">
    <source>
        <dbReference type="EMBL" id="PIZ15755.1"/>
    </source>
</evidence>
<reference evidence="3" key="1">
    <citation type="submission" date="2017-09" db="EMBL/GenBank/DDBJ databases">
        <title>Depth-based differentiation of microbial function through sediment-hosted aquifers and enrichment of novel symbionts in the deep terrestrial subsurface.</title>
        <authorList>
            <person name="Probst A.J."/>
            <person name="Ladd B."/>
            <person name="Jarett J.K."/>
            <person name="Geller-Mcgrath D.E."/>
            <person name="Sieber C.M.K."/>
            <person name="Emerson J.B."/>
            <person name="Anantharaman K."/>
            <person name="Thomas B.C."/>
            <person name="Malmstrom R."/>
            <person name="Stieglmeier M."/>
            <person name="Klingl A."/>
            <person name="Woyke T."/>
            <person name="Ryan C.M."/>
            <person name="Banfield J.F."/>
        </authorList>
    </citation>
    <scope>NUCLEOTIDE SEQUENCE [LARGE SCALE GENOMIC DNA]</scope>
</reference>
<dbReference type="Proteomes" id="UP000234145">
    <property type="component" value="Unassembled WGS sequence"/>
</dbReference>
<feature type="domain" description="DUF7305" evidence="1">
    <location>
        <begin position="135"/>
        <end position="238"/>
    </location>
</feature>
<protein>
    <recommendedName>
        <fullName evidence="1">DUF7305 domain-containing protein</fullName>
    </recommendedName>
</protein>
<evidence type="ECO:0000259" key="1">
    <source>
        <dbReference type="Pfam" id="PF23981"/>
    </source>
</evidence>
<dbReference type="Pfam" id="PF23981">
    <property type="entry name" value="DUF7305"/>
    <property type="match status" value="1"/>
</dbReference>